<dbReference type="GO" id="GO:0016020">
    <property type="term" value="C:membrane"/>
    <property type="evidence" value="ECO:0007669"/>
    <property type="project" value="UniProtKB-SubCell"/>
</dbReference>
<feature type="transmembrane region" description="Helical" evidence="6">
    <location>
        <begin position="174"/>
        <end position="195"/>
    </location>
</feature>
<keyword evidence="4 6" id="KW-0472">Membrane</keyword>
<dbReference type="PANTHER" id="PTHR31465">
    <property type="entry name" value="PROTEIN RTA1-RELATED"/>
    <property type="match status" value="1"/>
</dbReference>
<evidence type="ECO:0000313" key="8">
    <source>
        <dbReference type="EMBL" id="KAH7134116.1"/>
    </source>
</evidence>
<feature type="transmembrane region" description="Helical" evidence="6">
    <location>
        <begin position="340"/>
        <end position="360"/>
    </location>
</feature>
<evidence type="ECO:0000256" key="5">
    <source>
        <dbReference type="SAM" id="MobiDB-lite"/>
    </source>
</evidence>
<feature type="transmembrane region" description="Helical" evidence="6">
    <location>
        <begin position="216"/>
        <end position="236"/>
    </location>
</feature>
<keyword evidence="3 6" id="KW-1133">Transmembrane helix</keyword>
<feature type="chain" id="PRO_5040454435" evidence="7">
    <location>
        <begin position="23"/>
        <end position="423"/>
    </location>
</feature>
<dbReference type="Pfam" id="PF04479">
    <property type="entry name" value="RTA1"/>
    <property type="match status" value="1"/>
</dbReference>
<feature type="transmembrane region" description="Helical" evidence="6">
    <location>
        <begin position="145"/>
        <end position="162"/>
    </location>
</feature>
<feature type="compositionally biased region" description="Low complexity" evidence="5">
    <location>
        <begin position="27"/>
        <end position="38"/>
    </location>
</feature>
<keyword evidence="7" id="KW-0732">Signal</keyword>
<accession>A0A9P9IVS5</accession>
<dbReference type="PANTHER" id="PTHR31465:SF15">
    <property type="entry name" value="LIPID TRANSPORTER ATNI-RELATED"/>
    <property type="match status" value="1"/>
</dbReference>
<dbReference type="OrthoDB" id="5384040at2759"/>
<evidence type="ECO:0000256" key="1">
    <source>
        <dbReference type="ARBA" id="ARBA00004141"/>
    </source>
</evidence>
<feature type="transmembrane region" description="Helical" evidence="6">
    <location>
        <begin position="298"/>
        <end position="320"/>
    </location>
</feature>
<dbReference type="EMBL" id="JAGMUV010000014">
    <property type="protein sequence ID" value="KAH7134116.1"/>
    <property type="molecule type" value="Genomic_DNA"/>
</dbReference>
<keyword evidence="2 6" id="KW-0812">Transmembrane</keyword>
<gene>
    <name evidence="8" type="ORF">EDB81DRAFT_91331</name>
</gene>
<evidence type="ECO:0000256" key="6">
    <source>
        <dbReference type="SAM" id="Phobius"/>
    </source>
</evidence>
<dbReference type="InterPro" id="IPR007568">
    <property type="entry name" value="RTA1"/>
</dbReference>
<comment type="subcellular location">
    <subcellularLocation>
        <location evidence="1">Membrane</location>
        <topology evidence="1">Multi-pass membrane protein</topology>
    </subcellularLocation>
</comment>
<proteinExistence type="predicted"/>
<evidence type="ECO:0000313" key="9">
    <source>
        <dbReference type="Proteomes" id="UP000738349"/>
    </source>
</evidence>
<feature type="region of interest" description="Disordered" evidence="5">
    <location>
        <begin position="404"/>
        <end position="423"/>
    </location>
</feature>
<evidence type="ECO:0000256" key="2">
    <source>
        <dbReference type="ARBA" id="ARBA00022692"/>
    </source>
</evidence>
<evidence type="ECO:0000256" key="4">
    <source>
        <dbReference type="ARBA" id="ARBA00023136"/>
    </source>
</evidence>
<feature type="compositionally biased region" description="Polar residues" evidence="5">
    <location>
        <begin position="42"/>
        <end position="51"/>
    </location>
</feature>
<feature type="transmembrane region" description="Helical" evidence="6">
    <location>
        <begin position="113"/>
        <end position="133"/>
    </location>
</feature>
<protein>
    <submittedName>
        <fullName evidence="8">RTA1 like protein-domain-containing protein</fullName>
    </submittedName>
</protein>
<keyword evidence="9" id="KW-1185">Reference proteome</keyword>
<organism evidence="8 9">
    <name type="scientific">Dactylonectria macrodidyma</name>
    <dbReference type="NCBI Taxonomy" id="307937"/>
    <lineage>
        <taxon>Eukaryota</taxon>
        <taxon>Fungi</taxon>
        <taxon>Dikarya</taxon>
        <taxon>Ascomycota</taxon>
        <taxon>Pezizomycotina</taxon>
        <taxon>Sordariomycetes</taxon>
        <taxon>Hypocreomycetidae</taxon>
        <taxon>Hypocreales</taxon>
        <taxon>Nectriaceae</taxon>
        <taxon>Dactylonectria</taxon>
    </lineage>
</organism>
<feature type="transmembrane region" description="Helical" evidence="6">
    <location>
        <begin position="256"/>
        <end position="278"/>
    </location>
</feature>
<comment type="caution">
    <text evidence="8">The sequence shown here is derived from an EMBL/GenBank/DDBJ whole genome shotgun (WGS) entry which is preliminary data.</text>
</comment>
<evidence type="ECO:0000256" key="3">
    <source>
        <dbReference type="ARBA" id="ARBA00022989"/>
    </source>
</evidence>
<feature type="region of interest" description="Disordered" evidence="5">
    <location>
        <begin position="27"/>
        <end position="51"/>
    </location>
</feature>
<sequence length="423" mass="46632">MRLNPAPLLLQLLFASTSLALAIPASTTDLPSPTSSLELSERQPTTGKDASTTAIPTGYFITTKTIIVGGVTNDHVTIAPNTILLTIPTCIQTLEPDENGYLPPGTCNAIWNYYPSFAATLVFMALFGILTAVHIWQAAKYKKKWCWVIIMAGIWETLAFLFRAVSTKDPQNSGIYLVFQIFILLAPLWVNAFAYMTLGRMVYFFIPSKSILRMPAVALGTLFVGLDIISFIIQLVGGSMAGPGSPPDEQQHAVHIYMGGIALQEFFILIFVGLCIAFQRVMHRVEGPGKKTATFFRLPWGTLLCALYFSLAMITVRIIYRLIEFSGGLGQDNALTTHESYFYILEAVPMLLAIATFNIIHPGRSMTGPDAEMPGLIRSVRNWFAEKRGKQLLDDTSDTGVDLTPGWKKARTDDNEGTMHNFA</sequence>
<feature type="signal peptide" evidence="7">
    <location>
        <begin position="1"/>
        <end position="22"/>
    </location>
</feature>
<reference evidence="8" key="1">
    <citation type="journal article" date="2021" name="Nat. Commun.">
        <title>Genetic determinants of endophytism in the Arabidopsis root mycobiome.</title>
        <authorList>
            <person name="Mesny F."/>
            <person name="Miyauchi S."/>
            <person name="Thiergart T."/>
            <person name="Pickel B."/>
            <person name="Atanasova L."/>
            <person name="Karlsson M."/>
            <person name="Huettel B."/>
            <person name="Barry K.W."/>
            <person name="Haridas S."/>
            <person name="Chen C."/>
            <person name="Bauer D."/>
            <person name="Andreopoulos W."/>
            <person name="Pangilinan J."/>
            <person name="LaButti K."/>
            <person name="Riley R."/>
            <person name="Lipzen A."/>
            <person name="Clum A."/>
            <person name="Drula E."/>
            <person name="Henrissat B."/>
            <person name="Kohler A."/>
            <person name="Grigoriev I.V."/>
            <person name="Martin F.M."/>
            <person name="Hacquard S."/>
        </authorList>
    </citation>
    <scope>NUCLEOTIDE SEQUENCE</scope>
    <source>
        <strain evidence="8">MPI-CAGE-AT-0147</strain>
    </source>
</reference>
<name>A0A9P9IVS5_9HYPO</name>
<dbReference type="AlphaFoldDB" id="A0A9P9IVS5"/>
<evidence type="ECO:0000256" key="7">
    <source>
        <dbReference type="SAM" id="SignalP"/>
    </source>
</evidence>
<dbReference type="Proteomes" id="UP000738349">
    <property type="component" value="Unassembled WGS sequence"/>
</dbReference>